<dbReference type="InterPro" id="IPR036909">
    <property type="entry name" value="Cyt_c-like_dom_sf"/>
</dbReference>
<evidence type="ECO:0000313" key="10">
    <source>
        <dbReference type="Proteomes" id="UP001157156"/>
    </source>
</evidence>
<dbReference type="PROSITE" id="PS51007">
    <property type="entry name" value="CYTC"/>
    <property type="match status" value="1"/>
</dbReference>
<keyword evidence="5 6" id="KW-0408">Iron</keyword>
<dbReference type="EMBL" id="BSPV01000003">
    <property type="protein sequence ID" value="GLT13723.1"/>
    <property type="molecule type" value="Genomic_DNA"/>
</dbReference>
<keyword evidence="10" id="KW-1185">Reference proteome</keyword>
<evidence type="ECO:0000256" key="1">
    <source>
        <dbReference type="ARBA" id="ARBA00022448"/>
    </source>
</evidence>
<reference evidence="10" key="1">
    <citation type="journal article" date="2019" name="Int. J. Syst. Evol. Microbiol.">
        <title>The Global Catalogue of Microorganisms (GCM) 10K type strain sequencing project: providing services to taxonomists for standard genome sequencing and annotation.</title>
        <authorList>
            <consortium name="The Broad Institute Genomics Platform"/>
            <consortium name="The Broad Institute Genome Sequencing Center for Infectious Disease"/>
            <person name="Wu L."/>
            <person name="Ma J."/>
        </authorList>
    </citation>
    <scope>NUCLEOTIDE SEQUENCE [LARGE SCALE GENOMIC DNA]</scope>
    <source>
        <strain evidence="10">NBRC 111146</strain>
    </source>
</reference>
<comment type="caution">
    <text evidence="9">The sequence shown here is derived from an EMBL/GenBank/DDBJ whole genome shotgun (WGS) entry which is preliminary data.</text>
</comment>
<evidence type="ECO:0000259" key="8">
    <source>
        <dbReference type="PROSITE" id="PS51007"/>
    </source>
</evidence>
<accession>A0ABQ6EKR7</accession>
<keyword evidence="4" id="KW-0249">Electron transport</keyword>
<evidence type="ECO:0000256" key="7">
    <source>
        <dbReference type="SAM" id="SignalP"/>
    </source>
</evidence>
<gene>
    <name evidence="9" type="ORF">GCM10007931_06970</name>
</gene>
<organism evidence="9 10">
    <name type="scientific">Vibrio algivorus</name>
    <dbReference type="NCBI Taxonomy" id="1667024"/>
    <lineage>
        <taxon>Bacteria</taxon>
        <taxon>Pseudomonadati</taxon>
        <taxon>Pseudomonadota</taxon>
        <taxon>Gammaproteobacteria</taxon>
        <taxon>Vibrionales</taxon>
        <taxon>Vibrionaceae</taxon>
        <taxon>Vibrio</taxon>
    </lineage>
</organism>
<proteinExistence type="predicted"/>
<evidence type="ECO:0000256" key="5">
    <source>
        <dbReference type="ARBA" id="ARBA00023004"/>
    </source>
</evidence>
<dbReference type="PANTHER" id="PTHR33751:SF9">
    <property type="entry name" value="CYTOCHROME C4"/>
    <property type="match status" value="1"/>
</dbReference>
<protein>
    <submittedName>
        <fullName evidence="9">Cytochrome c biogenesis protein CcsB</fullName>
    </submittedName>
</protein>
<dbReference type="Pfam" id="PF00034">
    <property type="entry name" value="Cytochrom_C"/>
    <property type="match status" value="1"/>
</dbReference>
<evidence type="ECO:0000313" key="9">
    <source>
        <dbReference type="EMBL" id="GLT13723.1"/>
    </source>
</evidence>
<dbReference type="Gene3D" id="1.10.760.10">
    <property type="entry name" value="Cytochrome c-like domain"/>
    <property type="match status" value="1"/>
</dbReference>
<evidence type="ECO:0000256" key="2">
    <source>
        <dbReference type="ARBA" id="ARBA00022617"/>
    </source>
</evidence>
<dbReference type="InterPro" id="IPR050597">
    <property type="entry name" value="Cytochrome_c_Oxidase_Subunit"/>
</dbReference>
<evidence type="ECO:0000256" key="3">
    <source>
        <dbReference type="ARBA" id="ARBA00022723"/>
    </source>
</evidence>
<keyword evidence="7" id="KW-0732">Signal</keyword>
<feature type="chain" id="PRO_5047361228" evidence="7">
    <location>
        <begin position="22"/>
        <end position="113"/>
    </location>
</feature>
<keyword evidence="2 6" id="KW-0349">Heme</keyword>
<evidence type="ECO:0000256" key="4">
    <source>
        <dbReference type="ARBA" id="ARBA00022982"/>
    </source>
</evidence>
<feature type="domain" description="Cytochrome c" evidence="8">
    <location>
        <begin position="18"/>
        <end position="106"/>
    </location>
</feature>
<feature type="signal peptide" evidence="7">
    <location>
        <begin position="1"/>
        <end position="21"/>
    </location>
</feature>
<dbReference type="Proteomes" id="UP001157156">
    <property type="component" value="Unassembled WGS sequence"/>
</dbReference>
<dbReference type="SUPFAM" id="SSF46626">
    <property type="entry name" value="Cytochrome c"/>
    <property type="match status" value="1"/>
</dbReference>
<keyword evidence="3 6" id="KW-0479">Metal-binding</keyword>
<keyword evidence="1" id="KW-0813">Transport</keyword>
<dbReference type="PANTHER" id="PTHR33751">
    <property type="entry name" value="CBB3-TYPE CYTOCHROME C OXIDASE SUBUNIT FIXP"/>
    <property type="match status" value="1"/>
</dbReference>
<dbReference type="InterPro" id="IPR009056">
    <property type="entry name" value="Cyt_c-like_dom"/>
</dbReference>
<name>A0ABQ6EKR7_9VIBR</name>
<sequence length="113" mass="12555">MGMTKLIIGLVVGCLSFTSYAQDDEQFNVGQKKAAVCMTCHGSDGISNIDIYPNLQGQKMEYLVTTLKAYQRRQRSGGLALVMYEQADSLTEKDMQDISYFFSKVTSSSNTNE</sequence>
<evidence type="ECO:0000256" key="6">
    <source>
        <dbReference type="PROSITE-ProRule" id="PRU00433"/>
    </source>
</evidence>